<dbReference type="STRING" id="1176587.A8C56_16170"/>
<evidence type="ECO:0008006" key="4">
    <source>
        <dbReference type="Google" id="ProtNLM"/>
    </source>
</evidence>
<dbReference type="EMBL" id="CP015772">
    <property type="protein sequence ID" value="ANH82289.1"/>
    <property type="molecule type" value="Genomic_DNA"/>
</dbReference>
<dbReference type="OrthoDB" id="7564746at2"/>
<accession>A0A1A9I5F6</accession>
<keyword evidence="3" id="KW-1185">Reference proteome</keyword>
<protein>
    <recommendedName>
        <fullName evidence="4">DUF1440 domain-containing protein</fullName>
    </recommendedName>
</protein>
<evidence type="ECO:0000313" key="3">
    <source>
        <dbReference type="Proteomes" id="UP000077667"/>
    </source>
</evidence>
<dbReference type="KEGG" id="nia:A8C56_16170"/>
<keyword evidence="1" id="KW-1133">Transmembrane helix</keyword>
<gene>
    <name evidence="2" type="ORF">A8C56_16170</name>
</gene>
<dbReference type="AlphaFoldDB" id="A0A1A9I5F6"/>
<evidence type="ECO:0000313" key="2">
    <source>
        <dbReference type="EMBL" id="ANH82289.1"/>
    </source>
</evidence>
<dbReference type="RefSeq" id="WP_067758219.1">
    <property type="nucleotide sequence ID" value="NZ_CP015772.1"/>
</dbReference>
<keyword evidence="1" id="KW-0472">Membrane</keyword>
<evidence type="ECO:0000256" key="1">
    <source>
        <dbReference type="SAM" id="Phobius"/>
    </source>
</evidence>
<proteinExistence type="predicted"/>
<feature type="transmembrane region" description="Helical" evidence="1">
    <location>
        <begin position="56"/>
        <end position="78"/>
    </location>
</feature>
<feature type="transmembrane region" description="Helical" evidence="1">
    <location>
        <begin position="7"/>
        <end position="29"/>
    </location>
</feature>
<name>A0A1A9I5F6_9BACT</name>
<organism evidence="2 3">
    <name type="scientific">Niabella ginsenosidivorans</name>
    <dbReference type="NCBI Taxonomy" id="1176587"/>
    <lineage>
        <taxon>Bacteria</taxon>
        <taxon>Pseudomonadati</taxon>
        <taxon>Bacteroidota</taxon>
        <taxon>Chitinophagia</taxon>
        <taxon>Chitinophagales</taxon>
        <taxon>Chitinophagaceae</taxon>
        <taxon>Niabella</taxon>
    </lineage>
</organism>
<feature type="transmembrane region" description="Helical" evidence="1">
    <location>
        <begin position="90"/>
        <end position="114"/>
    </location>
</feature>
<sequence length="157" mass="17390">MKRLSSVIVKTGLLAGTLDLSAAFLYFYIATGKNPLFILQYISSAVMGQKALESQWGHYLVGFILHYCVAFAFTILFFKVYPRIRFFQKNLLLTAILYGAFVWCVMNLLVVPASRIGRFPGSASGIIINMIILMICIGLPLSFSAAAFFSKKNGHSS</sequence>
<keyword evidence="1" id="KW-0812">Transmembrane</keyword>
<reference evidence="2 3" key="1">
    <citation type="submission" date="2016-05" db="EMBL/GenBank/DDBJ databases">
        <title>Niabella ginsenosidivorans BS26 whole genome sequencing.</title>
        <authorList>
            <person name="Im W.T."/>
            <person name="Siddiqi M.Z."/>
        </authorList>
    </citation>
    <scope>NUCLEOTIDE SEQUENCE [LARGE SCALE GENOMIC DNA]</scope>
    <source>
        <strain evidence="2 3">BS26</strain>
    </source>
</reference>
<dbReference type="Proteomes" id="UP000077667">
    <property type="component" value="Chromosome"/>
</dbReference>
<feature type="transmembrane region" description="Helical" evidence="1">
    <location>
        <begin position="126"/>
        <end position="149"/>
    </location>
</feature>